<dbReference type="Pfam" id="PF07750">
    <property type="entry name" value="GcrA"/>
    <property type="match status" value="1"/>
</dbReference>
<gene>
    <name evidence="1" type="ORF">EOD42_02955</name>
</gene>
<dbReference type="EMBL" id="SACL01000001">
    <property type="protein sequence ID" value="RVT99082.1"/>
    <property type="molecule type" value="Genomic_DNA"/>
</dbReference>
<dbReference type="InterPro" id="IPR011681">
    <property type="entry name" value="GcrA"/>
</dbReference>
<keyword evidence="2" id="KW-1185">Reference proteome</keyword>
<dbReference type="AlphaFoldDB" id="A0A437MN93"/>
<evidence type="ECO:0000313" key="1">
    <source>
        <dbReference type="EMBL" id="RVT99082.1"/>
    </source>
</evidence>
<dbReference type="RefSeq" id="WP_127785745.1">
    <property type="nucleotide sequence ID" value="NZ_SACL01000001.1"/>
</dbReference>
<accession>A0A437MN93</accession>
<dbReference type="Proteomes" id="UP000282957">
    <property type="component" value="Unassembled WGS sequence"/>
</dbReference>
<protein>
    <submittedName>
        <fullName evidence="1">Uncharacterized protein</fullName>
    </submittedName>
</protein>
<comment type="caution">
    <text evidence="1">The sequence shown here is derived from an EMBL/GenBank/DDBJ whole genome shotgun (WGS) entry which is preliminary data.</text>
</comment>
<name>A0A437MN93_9PROT</name>
<proteinExistence type="predicted"/>
<organism evidence="1 2">
    <name type="scientific">Rhodovarius crocodyli</name>
    <dbReference type="NCBI Taxonomy" id="1979269"/>
    <lineage>
        <taxon>Bacteria</taxon>
        <taxon>Pseudomonadati</taxon>
        <taxon>Pseudomonadota</taxon>
        <taxon>Alphaproteobacteria</taxon>
        <taxon>Acetobacterales</taxon>
        <taxon>Roseomonadaceae</taxon>
        <taxon>Rhodovarius</taxon>
    </lineage>
</organism>
<evidence type="ECO:0000313" key="2">
    <source>
        <dbReference type="Proteomes" id="UP000282957"/>
    </source>
</evidence>
<sequence>MSKLPVAVAKVLRLAAYLQGLASKPAPSNVEMAQATGSSVANVSHQLRSAVEYGLLHVAYPAHGVRVICGADSAWSTLPSVPSAGRKVADPLADGRIVSMAPRLWTDAETTQLRAMWPDPLLTIQEIARCLGRKRTDVHGRAHVLRLAPRPPEWKQREARLGLRGGLSARARAALELLAQYDGKPAPTNAVIARGVGCSAHAVTEYLTEAARVGKLTVTVITSNVRVLACPTGAWATTRSLPSGGAVPVDAWPVERDAQLRQLYCVQGLSMSAIAAALGLSKGAVSGRVTRLRLLKAAVAAPRAPRQPRPRQPGEVVRRVRMPGEGGKPKLAEGTSAERKVAAQAAQRAPAAPLPSLEQLMQDGCRWPLWPDMARPNHEYCGKPRARRWSGREMALASYCSACLQRSAAFAVIAEAA</sequence>
<reference evidence="1 2" key="1">
    <citation type="submission" date="2019-01" db="EMBL/GenBank/DDBJ databases">
        <authorList>
            <person name="Chen W.-M."/>
        </authorList>
    </citation>
    <scope>NUCLEOTIDE SEQUENCE [LARGE SCALE GENOMIC DNA]</scope>
    <source>
        <strain evidence="1 2">CCP-6</strain>
    </source>
</reference>